<proteinExistence type="predicted"/>
<dbReference type="AlphaFoldDB" id="A0A1I7HKK6"/>
<reference evidence="1 2" key="1">
    <citation type="submission" date="2016-10" db="EMBL/GenBank/DDBJ databases">
        <authorList>
            <person name="de Groot N.N."/>
        </authorList>
    </citation>
    <scope>NUCLEOTIDE SEQUENCE [LARGE SCALE GENOMIC DNA]</scope>
    <source>
        <strain evidence="1 2">Nl14</strain>
    </source>
</reference>
<organism evidence="1 2">
    <name type="scientific">Nitrosospira multiformis</name>
    <dbReference type="NCBI Taxonomy" id="1231"/>
    <lineage>
        <taxon>Bacteria</taxon>
        <taxon>Pseudomonadati</taxon>
        <taxon>Pseudomonadota</taxon>
        <taxon>Betaproteobacteria</taxon>
        <taxon>Nitrosomonadales</taxon>
        <taxon>Nitrosomonadaceae</taxon>
        <taxon>Nitrosospira</taxon>
    </lineage>
</organism>
<evidence type="ECO:0000313" key="2">
    <source>
        <dbReference type="Proteomes" id="UP000182649"/>
    </source>
</evidence>
<dbReference type="EMBL" id="FPBZ01000010">
    <property type="protein sequence ID" value="SFU61089.1"/>
    <property type="molecule type" value="Genomic_DNA"/>
</dbReference>
<gene>
    <name evidence="1" type="ORF">SAMN05216417_11017</name>
</gene>
<evidence type="ECO:0000313" key="1">
    <source>
        <dbReference type="EMBL" id="SFU61089.1"/>
    </source>
</evidence>
<protein>
    <submittedName>
        <fullName evidence="1">Uncharacterized protein</fullName>
    </submittedName>
</protein>
<name>A0A1I7HKK6_9PROT</name>
<dbReference type="RefSeq" id="WP_218155138.1">
    <property type="nucleotide sequence ID" value="NZ_FPBZ01000010.1"/>
</dbReference>
<dbReference type="Proteomes" id="UP000182649">
    <property type="component" value="Unassembled WGS sequence"/>
</dbReference>
<sequence length="139" mass="16146">MKGKGINKNDVDNFERLSGQLIGIYEEISLLSKKAPNDAVNKFKLKFINKLVTDSNQFLSDKYRPFDDFFIFEEDEIPQNSDVVFIVSQYLQSFEKLRSDNIILKGGSWHWKLLGNMGDNTDENGFVYIRTTKPKRLLD</sequence>
<accession>A0A1I7HKK6</accession>